<dbReference type="PATRIC" id="fig|86416.3.peg.3910"/>
<feature type="domain" description="PTS EIIA type-1" evidence="7">
    <location>
        <begin position="45"/>
        <end position="149"/>
    </location>
</feature>
<keyword evidence="2" id="KW-0813">Transport</keyword>
<reference evidence="8 9" key="1">
    <citation type="submission" date="2012-01" db="EMBL/GenBank/DDBJ databases">
        <title>Complete sequence of chromosome of Clostridium pasteurianum BC1.</title>
        <authorList>
            <consortium name="US DOE Joint Genome Institute"/>
            <person name="Lucas S."/>
            <person name="Han J."/>
            <person name="Lapidus A."/>
            <person name="Cheng J.-F."/>
            <person name="Goodwin L."/>
            <person name="Pitluck S."/>
            <person name="Peters L."/>
            <person name="Mikhailova N."/>
            <person name="Teshima H."/>
            <person name="Detter J.C."/>
            <person name="Han C."/>
            <person name="Tapia R."/>
            <person name="Land M."/>
            <person name="Hauser L."/>
            <person name="Kyrpides N."/>
            <person name="Ivanova N."/>
            <person name="Pagani I."/>
            <person name="Dunn J."/>
            <person name="Taghavi S."/>
            <person name="Francis A."/>
            <person name="van der Lelie D."/>
            <person name="Woyke T."/>
        </authorList>
    </citation>
    <scope>NUCLEOTIDE SEQUENCE [LARGE SCALE GENOMIC DNA]</scope>
    <source>
        <strain evidence="8 9">BC1</strain>
    </source>
</reference>
<protein>
    <submittedName>
        <fullName evidence="8">PTS system, glucose subfamily, IIA component</fullName>
    </submittedName>
</protein>
<evidence type="ECO:0000256" key="5">
    <source>
        <dbReference type="ARBA" id="ARBA00022683"/>
    </source>
</evidence>
<evidence type="ECO:0000256" key="6">
    <source>
        <dbReference type="ARBA" id="ARBA00022777"/>
    </source>
</evidence>
<evidence type="ECO:0000256" key="2">
    <source>
        <dbReference type="ARBA" id="ARBA00022448"/>
    </source>
</evidence>
<name>R4KDR0_CLOPA</name>
<dbReference type="GO" id="GO:0005737">
    <property type="term" value="C:cytoplasm"/>
    <property type="evidence" value="ECO:0007669"/>
    <property type="project" value="UniProtKB-SubCell"/>
</dbReference>
<keyword evidence="3" id="KW-0762">Sugar transport</keyword>
<dbReference type="HOGENOM" id="CLU_012312_5_1_9"/>
<dbReference type="KEGG" id="cpas:Clopa_3915"/>
<dbReference type="Pfam" id="PF00358">
    <property type="entry name" value="PTS_EIIA_1"/>
    <property type="match status" value="1"/>
</dbReference>
<dbReference type="PROSITE" id="PS00371">
    <property type="entry name" value="PTS_EIIA_TYPE_1_HIS"/>
    <property type="match status" value="1"/>
</dbReference>
<dbReference type="SUPFAM" id="SSF51261">
    <property type="entry name" value="Duplicated hybrid motif"/>
    <property type="match status" value="1"/>
</dbReference>
<dbReference type="PANTHER" id="PTHR45008">
    <property type="entry name" value="PTS SYSTEM GLUCOSE-SPECIFIC EIIA COMPONENT"/>
    <property type="match status" value="1"/>
</dbReference>
<dbReference type="AlphaFoldDB" id="R4KDR0"/>
<dbReference type="OrthoDB" id="92465at2"/>
<dbReference type="PROSITE" id="PS51093">
    <property type="entry name" value="PTS_EIIA_TYPE_1"/>
    <property type="match status" value="1"/>
</dbReference>
<dbReference type="NCBIfam" id="TIGR00830">
    <property type="entry name" value="PTBA"/>
    <property type="match status" value="1"/>
</dbReference>
<dbReference type="GO" id="GO:0009401">
    <property type="term" value="P:phosphoenolpyruvate-dependent sugar phosphotransferase system"/>
    <property type="evidence" value="ECO:0007669"/>
    <property type="project" value="UniProtKB-KW"/>
</dbReference>
<dbReference type="InterPro" id="IPR011055">
    <property type="entry name" value="Dup_hybrid_motif"/>
</dbReference>
<dbReference type="PANTHER" id="PTHR45008:SF1">
    <property type="entry name" value="PTS SYSTEM GLUCOSE-SPECIFIC EIIA COMPONENT"/>
    <property type="match status" value="1"/>
</dbReference>
<evidence type="ECO:0000256" key="4">
    <source>
        <dbReference type="ARBA" id="ARBA00022679"/>
    </source>
</evidence>
<organism evidence="8 9">
    <name type="scientific">Clostridium pasteurianum BC1</name>
    <dbReference type="NCBI Taxonomy" id="86416"/>
    <lineage>
        <taxon>Bacteria</taxon>
        <taxon>Bacillati</taxon>
        <taxon>Bacillota</taxon>
        <taxon>Clostridia</taxon>
        <taxon>Eubacteriales</taxon>
        <taxon>Clostridiaceae</taxon>
        <taxon>Clostridium</taxon>
    </lineage>
</organism>
<accession>R4KDR0</accession>
<proteinExistence type="predicted"/>
<dbReference type="InterPro" id="IPR050890">
    <property type="entry name" value="PTS_EIIA_component"/>
</dbReference>
<evidence type="ECO:0000313" key="9">
    <source>
        <dbReference type="Proteomes" id="UP000013523"/>
    </source>
</evidence>
<keyword evidence="9" id="KW-1185">Reference proteome</keyword>
<dbReference type="RefSeq" id="WP_015616939.1">
    <property type="nucleotide sequence ID" value="NC_021182.1"/>
</dbReference>
<dbReference type="Proteomes" id="UP000013523">
    <property type="component" value="Chromosome"/>
</dbReference>
<dbReference type="EMBL" id="CP003261">
    <property type="protein sequence ID" value="AGK98664.1"/>
    <property type="molecule type" value="Genomic_DNA"/>
</dbReference>
<gene>
    <name evidence="8" type="ORF">Clopa_3915</name>
</gene>
<keyword evidence="4" id="KW-0808">Transferase</keyword>
<evidence type="ECO:0000259" key="7">
    <source>
        <dbReference type="PROSITE" id="PS51093"/>
    </source>
</evidence>
<dbReference type="STRING" id="86416.Clopa_3915"/>
<keyword evidence="6" id="KW-0418">Kinase</keyword>
<evidence type="ECO:0000256" key="3">
    <source>
        <dbReference type="ARBA" id="ARBA00022597"/>
    </source>
</evidence>
<dbReference type="GO" id="GO:0016301">
    <property type="term" value="F:kinase activity"/>
    <property type="evidence" value="ECO:0007669"/>
    <property type="project" value="UniProtKB-KW"/>
</dbReference>
<keyword evidence="5" id="KW-0598">Phosphotransferase system</keyword>
<evidence type="ECO:0000256" key="1">
    <source>
        <dbReference type="ARBA" id="ARBA00004496"/>
    </source>
</evidence>
<dbReference type="eggNOG" id="COG2190">
    <property type="taxonomic scope" value="Bacteria"/>
</dbReference>
<dbReference type="FunFam" id="2.70.70.10:FF:000001">
    <property type="entry name" value="PTS system glucose-specific IIA component"/>
    <property type="match status" value="1"/>
</dbReference>
<dbReference type="Gene3D" id="2.70.70.10">
    <property type="entry name" value="Glucose Permease (Domain IIA)"/>
    <property type="match status" value="1"/>
</dbReference>
<dbReference type="InterPro" id="IPR001127">
    <property type="entry name" value="PTS_EIIA_1_perm"/>
</dbReference>
<comment type="subcellular location">
    <subcellularLocation>
        <location evidence="1">Cytoplasm</location>
    </subcellularLocation>
</comment>
<evidence type="ECO:0000313" key="8">
    <source>
        <dbReference type="EMBL" id="AGK98664.1"/>
    </source>
</evidence>
<sequence>MFNLLREKLGSKKNDVKSKAVEESNKDEFLVPVSGKIINLDDVSDEVFSKRMMGDGFAIEPEDGNVFSPVDGTVTSIFPTKHAISIKSNSGLEILIHFGLDTVELKGEGFNLRTEEGTVVKAGDLILEVNIDEIKKKVPSIVVPVIFLEANDKTFIFKTGNVKAKEKGIIQINL</sequence>